<protein>
    <submittedName>
        <fullName evidence="3">Pentatricopeptide repeat-containing protein, mitochondrial</fullName>
    </submittedName>
</protein>
<proteinExistence type="predicted"/>
<gene>
    <name evidence="3" type="primary">PCMPE98</name>
    <name evidence="3" type="ORF">PIB30_045044</name>
</gene>
<dbReference type="InterPro" id="IPR046960">
    <property type="entry name" value="PPR_At4g14850-like_plant"/>
</dbReference>
<dbReference type="EMBL" id="JASCZI010060687">
    <property type="protein sequence ID" value="MED6135294.1"/>
    <property type="molecule type" value="Genomic_DNA"/>
</dbReference>
<organism evidence="3 4">
    <name type="scientific">Stylosanthes scabra</name>
    <dbReference type="NCBI Taxonomy" id="79078"/>
    <lineage>
        <taxon>Eukaryota</taxon>
        <taxon>Viridiplantae</taxon>
        <taxon>Streptophyta</taxon>
        <taxon>Embryophyta</taxon>
        <taxon>Tracheophyta</taxon>
        <taxon>Spermatophyta</taxon>
        <taxon>Magnoliopsida</taxon>
        <taxon>eudicotyledons</taxon>
        <taxon>Gunneridae</taxon>
        <taxon>Pentapetalae</taxon>
        <taxon>rosids</taxon>
        <taxon>fabids</taxon>
        <taxon>Fabales</taxon>
        <taxon>Fabaceae</taxon>
        <taxon>Papilionoideae</taxon>
        <taxon>50 kb inversion clade</taxon>
        <taxon>dalbergioids sensu lato</taxon>
        <taxon>Dalbergieae</taxon>
        <taxon>Pterocarpus clade</taxon>
        <taxon>Stylosanthes</taxon>
    </lineage>
</organism>
<dbReference type="PROSITE" id="PS51375">
    <property type="entry name" value="PPR"/>
    <property type="match status" value="1"/>
</dbReference>
<evidence type="ECO:0000313" key="4">
    <source>
        <dbReference type="Proteomes" id="UP001341840"/>
    </source>
</evidence>
<dbReference type="SUPFAM" id="SSF48452">
    <property type="entry name" value="TPR-like"/>
    <property type="match status" value="1"/>
</dbReference>
<dbReference type="PANTHER" id="PTHR47926:SF397">
    <property type="entry name" value="(WILD MALAYSIAN BANANA) HYPOTHETICAL PROTEIN"/>
    <property type="match status" value="1"/>
</dbReference>
<accession>A0ABU6SG27</accession>
<keyword evidence="1" id="KW-0677">Repeat</keyword>
<dbReference type="Pfam" id="PF13812">
    <property type="entry name" value="PPR_3"/>
    <property type="match status" value="1"/>
</dbReference>
<feature type="repeat" description="PPR" evidence="2">
    <location>
        <begin position="23"/>
        <end position="57"/>
    </location>
</feature>
<dbReference type="InterPro" id="IPR002885">
    <property type="entry name" value="PPR_rpt"/>
</dbReference>
<comment type="caution">
    <text evidence="3">The sequence shown here is derived from an EMBL/GenBank/DDBJ whole genome shotgun (WGS) entry which is preliminary data.</text>
</comment>
<sequence length="166" mass="18517">MNGYADSALEIFHHMEKSNVKPNGVTFLALLSACAHAGLVEEGKYLFAKMPRYSVEPNLKHYTCMIDILGRSGNLQEAEALVLSMPIHPDGGVWGALLSACKTYNQIEMGIRVAMYAIESEPENDGYYIMMANMYSSIGRWDEAENVRRTMKERCSLGKKAGWSVL</sequence>
<evidence type="ECO:0000256" key="1">
    <source>
        <dbReference type="ARBA" id="ARBA00022737"/>
    </source>
</evidence>
<evidence type="ECO:0000256" key="2">
    <source>
        <dbReference type="PROSITE-ProRule" id="PRU00708"/>
    </source>
</evidence>
<name>A0ABU6SG27_9FABA</name>
<dbReference type="PANTHER" id="PTHR47926">
    <property type="entry name" value="PENTATRICOPEPTIDE REPEAT-CONTAINING PROTEIN"/>
    <property type="match status" value="1"/>
</dbReference>
<keyword evidence="4" id="KW-1185">Reference proteome</keyword>
<dbReference type="Gene3D" id="1.25.40.10">
    <property type="entry name" value="Tetratricopeptide repeat domain"/>
    <property type="match status" value="1"/>
</dbReference>
<evidence type="ECO:0000313" key="3">
    <source>
        <dbReference type="EMBL" id="MED6135294.1"/>
    </source>
</evidence>
<dbReference type="NCBIfam" id="TIGR00756">
    <property type="entry name" value="PPR"/>
    <property type="match status" value="2"/>
</dbReference>
<dbReference type="Pfam" id="PF20431">
    <property type="entry name" value="E_motif"/>
    <property type="match status" value="1"/>
</dbReference>
<reference evidence="3 4" key="1">
    <citation type="journal article" date="2023" name="Plants (Basel)">
        <title>Bridging the Gap: Combining Genomics and Transcriptomics Approaches to Understand Stylosanthes scabra, an Orphan Legume from the Brazilian Caatinga.</title>
        <authorList>
            <person name="Ferreira-Neto J.R.C."/>
            <person name="da Silva M.D."/>
            <person name="Binneck E."/>
            <person name="de Melo N.F."/>
            <person name="da Silva R.H."/>
            <person name="de Melo A.L.T.M."/>
            <person name="Pandolfi V."/>
            <person name="Bustamante F.O."/>
            <person name="Brasileiro-Vidal A.C."/>
            <person name="Benko-Iseppon A.M."/>
        </authorList>
    </citation>
    <scope>NUCLEOTIDE SEQUENCE [LARGE SCALE GENOMIC DNA]</scope>
    <source>
        <tissue evidence="3">Leaves</tissue>
    </source>
</reference>
<dbReference type="InterPro" id="IPR011990">
    <property type="entry name" value="TPR-like_helical_dom_sf"/>
</dbReference>
<dbReference type="InterPro" id="IPR046848">
    <property type="entry name" value="E_motif"/>
</dbReference>
<dbReference type="Proteomes" id="UP001341840">
    <property type="component" value="Unassembled WGS sequence"/>
</dbReference>